<sequence length="84" mass="9117">MVAEAEALLALSRSRSAMEQAITLYGRAADLAREYQLRLLAALQARTTPTALGARSWVDYVSDKLNISPDEARLCLRDVAALGP</sequence>
<comment type="caution">
    <text evidence="1">The sequence shown here is derived from an EMBL/GenBank/DDBJ whole genome shotgun (WGS) entry which is preliminary data.</text>
</comment>
<evidence type="ECO:0008006" key="3">
    <source>
        <dbReference type="Google" id="ProtNLM"/>
    </source>
</evidence>
<name>A0A1W9YZ74_MYCBA</name>
<dbReference type="EMBL" id="MVHJ01000006">
    <property type="protein sequence ID" value="ORA05373.1"/>
    <property type="molecule type" value="Genomic_DNA"/>
</dbReference>
<protein>
    <recommendedName>
        <fullName evidence="3">Bacterial transcriptional activator domain-containing protein</fullName>
    </recommendedName>
</protein>
<proteinExistence type="predicted"/>
<gene>
    <name evidence="1" type="ORF">BST17_09220</name>
</gene>
<dbReference type="Proteomes" id="UP000192366">
    <property type="component" value="Unassembled WGS sequence"/>
</dbReference>
<organism evidence="1 2">
    <name type="scientific">Mycolicibacterium bacteremicum</name>
    <name type="common">Mycobacterium bacteremicum</name>
    <dbReference type="NCBI Taxonomy" id="564198"/>
    <lineage>
        <taxon>Bacteria</taxon>
        <taxon>Bacillati</taxon>
        <taxon>Actinomycetota</taxon>
        <taxon>Actinomycetes</taxon>
        <taxon>Mycobacteriales</taxon>
        <taxon>Mycobacteriaceae</taxon>
        <taxon>Mycolicibacterium</taxon>
    </lineage>
</organism>
<evidence type="ECO:0000313" key="2">
    <source>
        <dbReference type="Proteomes" id="UP000192366"/>
    </source>
</evidence>
<reference evidence="1 2" key="1">
    <citation type="submission" date="2017-02" db="EMBL/GenBank/DDBJ databases">
        <title>The new phylogeny of genus Mycobacterium.</title>
        <authorList>
            <person name="Tortoli E."/>
            <person name="Trovato A."/>
            <person name="Cirillo D.M."/>
        </authorList>
    </citation>
    <scope>NUCLEOTIDE SEQUENCE [LARGE SCALE GENOMIC DNA]</scope>
    <source>
        <strain evidence="1 2">DSM 45578</strain>
    </source>
</reference>
<evidence type="ECO:0000313" key="1">
    <source>
        <dbReference type="EMBL" id="ORA05373.1"/>
    </source>
</evidence>
<keyword evidence="2" id="KW-1185">Reference proteome</keyword>
<accession>A0A1W9YZ74</accession>
<dbReference type="AlphaFoldDB" id="A0A1W9YZ74"/>